<proteinExistence type="predicted"/>
<evidence type="ECO:0000313" key="3">
    <source>
        <dbReference type="EMBL" id="MBS2965729.1"/>
    </source>
</evidence>
<dbReference type="Proteomes" id="UP000677913">
    <property type="component" value="Unassembled WGS sequence"/>
</dbReference>
<dbReference type="RefSeq" id="WP_211470093.1">
    <property type="nucleotide sequence ID" value="NZ_JAGSXH010000098.1"/>
</dbReference>
<comment type="caution">
    <text evidence="3">The sequence shown here is derived from an EMBL/GenBank/DDBJ whole genome shotgun (WGS) entry which is preliminary data.</text>
</comment>
<keyword evidence="4" id="KW-1185">Reference proteome</keyword>
<reference evidence="3" key="1">
    <citation type="submission" date="2021-04" db="EMBL/GenBank/DDBJ databases">
        <title>Genome based classification of Actinospica acidithermotolerans sp. nov., an actinobacterium isolated from an Indonesian hot spring.</title>
        <authorList>
            <person name="Kusuma A.B."/>
            <person name="Putra K.E."/>
            <person name="Nafisah S."/>
            <person name="Loh J."/>
            <person name="Nouioui I."/>
            <person name="Goodfellow M."/>
        </authorList>
    </citation>
    <scope>NUCLEOTIDE SEQUENCE</scope>
    <source>
        <strain evidence="3">DSM 45618</strain>
    </source>
</reference>
<evidence type="ECO:0000313" key="4">
    <source>
        <dbReference type="Proteomes" id="UP000677913"/>
    </source>
</evidence>
<evidence type="ECO:0000256" key="2">
    <source>
        <dbReference type="SAM" id="MobiDB-lite"/>
    </source>
</evidence>
<accession>A0A8J7WT83</accession>
<gene>
    <name evidence="3" type="ORF">KGA66_21940</name>
</gene>
<feature type="region of interest" description="Disordered" evidence="2">
    <location>
        <begin position="1"/>
        <end position="25"/>
    </location>
</feature>
<dbReference type="EMBL" id="JAGSXH010000098">
    <property type="protein sequence ID" value="MBS2965729.1"/>
    <property type="molecule type" value="Genomic_DNA"/>
</dbReference>
<feature type="compositionally biased region" description="Basic and acidic residues" evidence="2">
    <location>
        <begin position="14"/>
        <end position="25"/>
    </location>
</feature>
<evidence type="ECO:0000256" key="1">
    <source>
        <dbReference type="SAM" id="Coils"/>
    </source>
</evidence>
<keyword evidence="1" id="KW-0175">Coiled coil</keyword>
<organism evidence="3 4">
    <name type="scientific">Actinocrinis puniceicyclus</name>
    <dbReference type="NCBI Taxonomy" id="977794"/>
    <lineage>
        <taxon>Bacteria</taxon>
        <taxon>Bacillati</taxon>
        <taxon>Actinomycetota</taxon>
        <taxon>Actinomycetes</taxon>
        <taxon>Catenulisporales</taxon>
        <taxon>Actinospicaceae</taxon>
        <taxon>Actinocrinis</taxon>
    </lineage>
</organism>
<name>A0A8J7WT83_9ACTN</name>
<dbReference type="AlphaFoldDB" id="A0A8J7WT83"/>
<protein>
    <submittedName>
        <fullName evidence="3">Uncharacterized protein</fullName>
    </submittedName>
</protein>
<sequence>MTPQGLNSRLPDTPSREPEAVSRRDALRTTCGREFTIGTLRLDRLSHPAGRVFLSTRLRPEDREVFWASFTADEARRLADRLLAHAAAAEGETHAQAAALAVDLTRRAERFLARHETRRDELRVEARHAAADEPAGRAALIVTVTTPPSLSAERRNALRALLRREIQRNPACRAVLVHVEVVSGGPS</sequence>
<feature type="coiled-coil region" evidence="1">
    <location>
        <begin position="72"/>
        <end position="132"/>
    </location>
</feature>